<proteinExistence type="predicted"/>
<keyword evidence="3" id="KW-1185">Reference proteome</keyword>
<feature type="transmembrane region" description="Helical" evidence="1">
    <location>
        <begin position="28"/>
        <end position="48"/>
    </location>
</feature>
<evidence type="ECO:0000313" key="2">
    <source>
        <dbReference type="EMBL" id="EDS71471.1"/>
    </source>
</evidence>
<reference evidence="2" key="1">
    <citation type="submission" date="2008-01" db="EMBL/GenBank/DDBJ databases">
        <authorList>
            <person name="Fulton L."/>
            <person name="Clifton S."/>
            <person name="Fulton B."/>
            <person name="Xu J."/>
            <person name="Minx P."/>
            <person name="Pepin K.H."/>
            <person name="Johnson M."/>
            <person name="Thiruvilangam P."/>
            <person name="Bhonagiri V."/>
            <person name="Nash W.E."/>
            <person name="Mardis E.R."/>
            <person name="Wilson R.K."/>
        </authorList>
    </citation>
    <scope>NUCLEOTIDE SEQUENCE [LARGE SCALE GENOMIC DNA]</scope>
    <source>
        <strain evidence="2">DSM 17244</strain>
    </source>
</reference>
<keyword evidence="1" id="KW-0812">Transmembrane</keyword>
<evidence type="ECO:0000313" key="3">
    <source>
        <dbReference type="Proteomes" id="UP000005178"/>
    </source>
</evidence>
<keyword evidence="1" id="KW-0472">Membrane</keyword>
<dbReference type="HOGENOM" id="CLU_2803064_0_0_9"/>
<organism evidence="2 3">
    <name type="scientific">Anaerofustis stercorihominis DSM 17244</name>
    <dbReference type="NCBI Taxonomy" id="445971"/>
    <lineage>
        <taxon>Bacteria</taxon>
        <taxon>Bacillati</taxon>
        <taxon>Bacillota</taxon>
        <taxon>Clostridia</taxon>
        <taxon>Eubacteriales</taxon>
        <taxon>Eubacteriaceae</taxon>
        <taxon>Anaerofustis</taxon>
    </lineage>
</organism>
<accession>B1CB23</accession>
<sequence length="67" mass="8071">MDVTLFENITFSLTVFDLLNIYYHKVRYIASIYLVNELYFITYIIIICKNKKYVNIINNNKVLPIYP</sequence>
<evidence type="ECO:0000256" key="1">
    <source>
        <dbReference type="SAM" id="Phobius"/>
    </source>
</evidence>
<gene>
    <name evidence="2" type="ORF">ANASTE_01173</name>
</gene>
<dbReference type="EMBL" id="ABIL02000006">
    <property type="protein sequence ID" value="EDS71471.1"/>
    <property type="molecule type" value="Genomic_DNA"/>
</dbReference>
<dbReference type="AlphaFoldDB" id="B1CB23"/>
<keyword evidence="1" id="KW-1133">Transmembrane helix</keyword>
<reference evidence="2" key="2">
    <citation type="submission" date="2013-08" db="EMBL/GenBank/DDBJ databases">
        <title>Draft genome sequence of Anaerofustis stercorihominis (DSM 17244).</title>
        <authorList>
            <person name="Sudarsanam P."/>
            <person name="Ley R."/>
            <person name="Guruge J."/>
            <person name="Turnbaugh P.J."/>
            <person name="Mahowald M."/>
            <person name="Liep D."/>
            <person name="Gordon J."/>
        </authorList>
    </citation>
    <scope>NUCLEOTIDE SEQUENCE</scope>
    <source>
        <strain evidence="2">DSM 17244</strain>
    </source>
</reference>
<dbReference type="Proteomes" id="UP000005178">
    <property type="component" value="Unassembled WGS sequence"/>
</dbReference>
<comment type="caution">
    <text evidence="2">The sequence shown here is derived from an EMBL/GenBank/DDBJ whole genome shotgun (WGS) entry which is preliminary data.</text>
</comment>
<protein>
    <submittedName>
        <fullName evidence="2">Uncharacterized protein</fullName>
    </submittedName>
</protein>
<name>B1CB23_9FIRM</name>